<evidence type="ECO:0000256" key="5">
    <source>
        <dbReference type="ARBA" id="ARBA00022989"/>
    </source>
</evidence>
<dbReference type="GO" id="GO:0005886">
    <property type="term" value="C:plasma membrane"/>
    <property type="evidence" value="ECO:0007669"/>
    <property type="project" value="UniProtKB-SubCell"/>
</dbReference>
<keyword evidence="11" id="KW-1185">Reference proteome</keyword>
<dbReference type="PROSITE" id="PS50893">
    <property type="entry name" value="ABC_TRANSPORTER_2"/>
    <property type="match status" value="1"/>
</dbReference>
<dbReference type="HOGENOM" id="CLU_000604_95_6_5"/>
<evidence type="ECO:0000256" key="4">
    <source>
        <dbReference type="ARBA" id="ARBA00022840"/>
    </source>
</evidence>
<dbReference type="InterPro" id="IPR003439">
    <property type="entry name" value="ABC_transporter-like_ATP-bd"/>
</dbReference>
<keyword evidence="5 7" id="KW-1133">Transmembrane helix</keyword>
<dbReference type="GO" id="GO:0005524">
    <property type="term" value="F:ATP binding"/>
    <property type="evidence" value="ECO:0007669"/>
    <property type="project" value="UniProtKB-KW"/>
</dbReference>
<dbReference type="KEGG" id="rli:RLO149_c007060"/>
<dbReference type="InterPro" id="IPR027417">
    <property type="entry name" value="P-loop_NTPase"/>
</dbReference>
<dbReference type="Pfam" id="PF00664">
    <property type="entry name" value="ABC_membrane"/>
    <property type="match status" value="1"/>
</dbReference>
<accession>F7ZKR7</accession>
<feature type="transmembrane region" description="Helical" evidence="7">
    <location>
        <begin position="21"/>
        <end position="43"/>
    </location>
</feature>
<evidence type="ECO:0000256" key="1">
    <source>
        <dbReference type="ARBA" id="ARBA00004651"/>
    </source>
</evidence>
<dbReference type="Gene3D" id="3.40.50.300">
    <property type="entry name" value="P-loop containing nucleotide triphosphate hydrolases"/>
    <property type="match status" value="1"/>
</dbReference>
<dbReference type="GO" id="GO:0016887">
    <property type="term" value="F:ATP hydrolysis activity"/>
    <property type="evidence" value="ECO:0007669"/>
    <property type="project" value="InterPro"/>
</dbReference>
<feature type="transmembrane region" description="Helical" evidence="7">
    <location>
        <begin position="142"/>
        <end position="171"/>
    </location>
</feature>
<feature type="domain" description="ABC transmembrane type-1" evidence="9">
    <location>
        <begin position="20"/>
        <end position="300"/>
    </location>
</feature>
<dbReference type="PROSITE" id="PS50929">
    <property type="entry name" value="ABC_TM1F"/>
    <property type="match status" value="1"/>
</dbReference>
<dbReference type="Proteomes" id="UP000001353">
    <property type="component" value="Chromosome"/>
</dbReference>
<dbReference type="AlphaFoldDB" id="F7ZKR7"/>
<dbReference type="Pfam" id="PF00005">
    <property type="entry name" value="ABC_tran"/>
    <property type="match status" value="1"/>
</dbReference>
<comment type="subcellular location">
    <subcellularLocation>
        <location evidence="1">Cell membrane</location>
        <topology evidence="1">Multi-pass membrane protein</topology>
    </subcellularLocation>
</comment>
<protein>
    <submittedName>
        <fullName evidence="10">ABC transporter ATP-binding protein</fullName>
    </submittedName>
</protein>
<keyword evidence="6 7" id="KW-0472">Membrane</keyword>
<dbReference type="InterPro" id="IPR036640">
    <property type="entry name" value="ABC1_TM_sf"/>
</dbReference>
<reference evidence="10 11" key="1">
    <citation type="journal article" date="2011" name="BMC Genomics">
        <title>Comparative genome analysis and genome-guided physiological analysis of Roseobacter litoralis.</title>
        <authorList>
            <person name="Kalhoefer D."/>
            <person name="Thole S."/>
            <person name="Voget S."/>
            <person name="Lehmann R."/>
            <person name="Liesegang H."/>
            <person name="Wollher A."/>
            <person name="Daniel R."/>
            <person name="Simon M."/>
            <person name="Brinkhoff T."/>
        </authorList>
    </citation>
    <scope>NUCLEOTIDE SEQUENCE [LARGE SCALE GENOMIC DNA]</scope>
    <source>
        <strain evidence="11">ATCC 49566 / DSM 6996 / JCM 21268 / NBRC 15278 / OCh 149</strain>
    </source>
</reference>
<keyword evidence="2 7" id="KW-0812">Transmembrane</keyword>
<dbReference type="STRING" id="391595.RLO149_c007060"/>
<evidence type="ECO:0000259" key="8">
    <source>
        <dbReference type="PROSITE" id="PS50893"/>
    </source>
</evidence>
<evidence type="ECO:0000259" key="9">
    <source>
        <dbReference type="PROSITE" id="PS50929"/>
    </source>
</evidence>
<dbReference type="PANTHER" id="PTHR43394">
    <property type="entry name" value="ATP-DEPENDENT PERMEASE MDL1, MITOCHONDRIAL"/>
    <property type="match status" value="1"/>
</dbReference>
<dbReference type="InterPro" id="IPR039421">
    <property type="entry name" value="Type_1_exporter"/>
</dbReference>
<evidence type="ECO:0000313" key="11">
    <source>
        <dbReference type="Proteomes" id="UP000001353"/>
    </source>
</evidence>
<dbReference type="SMART" id="SM00382">
    <property type="entry name" value="AAA"/>
    <property type="match status" value="1"/>
</dbReference>
<organism evidence="10 11">
    <name type="scientific">Roseobacter litoralis (strain ATCC 49566 / DSM 6996 / JCM 21268 / NBRC 15278 / OCh 149)</name>
    <dbReference type="NCBI Taxonomy" id="391595"/>
    <lineage>
        <taxon>Bacteria</taxon>
        <taxon>Pseudomonadati</taxon>
        <taxon>Pseudomonadota</taxon>
        <taxon>Alphaproteobacteria</taxon>
        <taxon>Rhodobacterales</taxon>
        <taxon>Roseobacteraceae</taxon>
        <taxon>Roseobacter</taxon>
    </lineage>
</organism>
<name>F7ZKR7_ROSLO</name>
<dbReference type="InterPro" id="IPR003593">
    <property type="entry name" value="AAA+_ATPase"/>
</dbReference>
<evidence type="ECO:0000313" key="10">
    <source>
        <dbReference type="EMBL" id="AEI92733.1"/>
    </source>
</evidence>
<feature type="domain" description="ABC transporter" evidence="8">
    <location>
        <begin position="331"/>
        <end position="567"/>
    </location>
</feature>
<dbReference type="EMBL" id="CP002623">
    <property type="protein sequence ID" value="AEI92733.1"/>
    <property type="molecule type" value="Genomic_DNA"/>
</dbReference>
<proteinExistence type="predicted"/>
<sequence length="575" mass="63473">MTGKEKITTTQQMRPRLGTAVLSATMALNLLALALPLVVLQIFDRVIPFQATETLFVLFFGMCLVAILEFSLKWARIVLLSNLGEAFDQTLTTRFTQSTLNAEPEAFTKVTPAVHLDHFGAISQLRSYYSGQGRILAIDLPFAALFVVMIGLIGGWLVLVPLVSIALLMVFKTALKRAQSSVFEERKKLDDRRYSFLVEVMSQIKTLKANAMEAQIKRRYELLQDQTVDISQRVIKFSGFSQSFGALFSQMAVAAMGLFGGYLIISGSLGIAELAACMLLNGRTVQPMLKTLNLWVQAENLSSSRSKLDETFALPSRQVATGQQTSLEGGIRFENVAMRHPARDEYLFRGVNTEILPNQNLALLGKTGSGKSTLMKLVLGEIIPSEGRVLIDGRPAHEMFHARGNKGIGYADQQPVVFAGTVLDNISAFGDGATITKALEYSERLGIDKVLHRLPLGYNTLMQDCPALINNQAALLGISIVRVMALEPKILILDDVTATMDKVTRDGFLSFIEDTHQHTTLIISSTDQKLLEYAEASLDFNHATTENINEWDEDNHADIQAARQFMTGPFQERSA</sequence>
<keyword evidence="3" id="KW-0547">Nucleotide-binding</keyword>
<evidence type="ECO:0000256" key="2">
    <source>
        <dbReference type="ARBA" id="ARBA00022692"/>
    </source>
</evidence>
<evidence type="ECO:0000256" key="6">
    <source>
        <dbReference type="ARBA" id="ARBA00023136"/>
    </source>
</evidence>
<dbReference type="PANTHER" id="PTHR43394:SF1">
    <property type="entry name" value="ATP-BINDING CASSETTE SUB-FAMILY B MEMBER 10, MITOCHONDRIAL"/>
    <property type="match status" value="1"/>
</dbReference>
<dbReference type="InterPro" id="IPR011527">
    <property type="entry name" value="ABC1_TM_dom"/>
</dbReference>
<dbReference type="SUPFAM" id="SSF90123">
    <property type="entry name" value="ABC transporter transmembrane region"/>
    <property type="match status" value="1"/>
</dbReference>
<gene>
    <name evidence="10" type="ordered locus">RLO149_c007060</name>
</gene>
<dbReference type="GO" id="GO:0015421">
    <property type="term" value="F:ABC-type oligopeptide transporter activity"/>
    <property type="evidence" value="ECO:0007669"/>
    <property type="project" value="TreeGrafter"/>
</dbReference>
<dbReference type="SUPFAM" id="SSF52540">
    <property type="entry name" value="P-loop containing nucleoside triphosphate hydrolases"/>
    <property type="match status" value="1"/>
</dbReference>
<dbReference type="Gene3D" id="1.20.1560.10">
    <property type="entry name" value="ABC transporter type 1, transmembrane domain"/>
    <property type="match status" value="1"/>
</dbReference>
<dbReference type="eggNOG" id="COG2274">
    <property type="taxonomic scope" value="Bacteria"/>
</dbReference>
<keyword evidence="4 10" id="KW-0067">ATP-binding</keyword>
<dbReference type="OrthoDB" id="9808328at2"/>
<evidence type="ECO:0000256" key="7">
    <source>
        <dbReference type="SAM" id="Phobius"/>
    </source>
</evidence>
<feature type="transmembrane region" description="Helical" evidence="7">
    <location>
        <begin position="55"/>
        <end position="72"/>
    </location>
</feature>
<evidence type="ECO:0000256" key="3">
    <source>
        <dbReference type="ARBA" id="ARBA00022741"/>
    </source>
</evidence>
<dbReference type="RefSeq" id="WP_013960673.1">
    <property type="nucleotide sequence ID" value="NC_015730.1"/>
</dbReference>